<feature type="region of interest" description="Disordered" evidence="3">
    <location>
        <begin position="1"/>
        <end position="102"/>
    </location>
</feature>
<feature type="compositionally biased region" description="Polar residues" evidence="3">
    <location>
        <begin position="464"/>
        <end position="475"/>
    </location>
</feature>
<dbReference type="PROSITE" id="PS50009">
    <property type="entry name" value="RASGEF_CAT"/>
    <property type="match status" value="1"/>
</dbReference>
<dbReference type="PROSITE" id="PS00720">
    <property type="entry name" value="RASGEF"/>
    <property type="match status" value="1"/>
</dbReference>
<accession>A0ABQ7SAD9</accession>
<evidence type="ECO:0000313" key="6">
    <source>
        <dbReference type="Proteomes" id="UP000825002"/>
    </source>
</evidence>
<dbReference type="InterPro" id="IPR023578">
    <property type="entry name" value="Ras_GEF_dom_sf"/>
</dbReference>
<feature type="compositionally biased region" description="Polar residues" evidence="3">
    <location>
        <begin position="404"/>
        <end position="424"/>
    </location>
</feature>
<feature type="region of interest" description="Disordered" evidence="3">
    <location>
        <begin position="389"/>
        <end position="475"/>
    </location>
</feature>
<dbReference type="InterPro" id="IPR019804">
    <property type="entry name" value="Ras_G-nucl-exch_fac_CS"/>
</dbReference>
<protein>
    <submittedName>
        <fullName evidence="5">Ral guanine nucleotide dissociation stimulator</fullName>
    </submittedName>
</protein>
<dbReference type="InterPro" id="IPR001895">
    <property type="entry name" value="RASGEF_cat_dom"/>
</dbReference>
<proteinExistence type="predicted"/>
<sequence length="830" mass="93586">MQEQDDSQHSAQKKPPRFPKASPHVSRLSLYSNLDQDMSSQRATDEIHSPRSASAVRPQCRNVTGQNFDHQRRSSSPITIKLGGTPPSVRSHGASTDGSCDGSPLAQANTVKSIMTVGQNSTSKISVFTIPGNSVREDGSVAKDQPIPANKKRFWGEEKNADSIYSIYLKKINYTFNQSTPTSTVQSIAQDETLRSAKPPHQSRVRKNFFGYKYKARSSSFDKNSFSPSAVETRTHKGRDLSIGHLKTPPISLDHEENVHIKAASFNRDEDTYSGGRSPAQFLQWETRQIRVLQAATLDHVVKYILLINLPHSQHTSGVRAKLTSSALEDERNNVAHIIHVLFCTYRNYTTPLELLLKLLSHASDSCSEQFRFVMHYWMDNYPEDLEYRIENPDSDSTRHSYDRSSQTRNNERASSITKQLRQLSITTSDGTSLTSTSETSHRSNSGSLVIGSSSRSVNERTSGDPSTLSSETSSIAHLTGSNHHRLLIDEMLATCKDDTICRKAISIVDLRHETGFDRQEQLPNPTRSAPSTVSKNASVLDLDSRFVAQQLTAIDLEKFLSLRPYTLLEGAKSESVQLMIRNFNLLSRHVIVTILRSHSPHTVASHWIAIAMNLRRIKNFNSLKAIIAGLTNESIYRLKQTVWGRVSRSNMANFKMLSSIVDDVNNQTVLRQTQLIIEGTAKLSVEDDSFGTIPYLGTFLTDLNMIDARYQNFIDSPTEDVNGSKRLRLINFEKCSKQFEILTQVQLLQKNVIASLYALQRRHHFDRFVNLNNIKSELTRNQHMLLTKPAIPQVARLFRIWFQDTEVSSMTDKQCYEISLTLEQNVPTK</sequence>
<reference evidence="5 6" key="1">
    <citation type="submission" date="2020-10" db="EMBL/GenBank/DDBJ databases">
        <authorList>
            <person name="Klimov P.B."/>
            <person name="Dyachkov S.M."/>
            <person name="Chetverikov P.E."/>
        </authorList>
    </citation>
    <scope>NUCLEOTIDE SEQUENCE [LARGE SCALE GENOMIC DNA]</scope>
    <source>
        <strain evidence="5">BMOC 18-1129-001#AD2665</strain>
        <tissue evidence="5">Entire mites</tissue>
    </source>
</reference>
<organism evidence="5 6">
    <name type="scientific">Fragariocoptes setiger</name>
    <dbReference type="NCBI Taxonomy" id="1670756"/>
    <lineage>
        <taxon>Eukaryota</taxon>
        <taxon>Metazoa</taxon>
        <taxon>Ecdysozoa</taxon>
        <taxon>Arthropoda</taxon>
        <taxon>Chelicerata</taxon>
        <taxon>Arachnida</taxon>
        <taxon>Acari</taxon>
        <taxon>Acariformes</taxon>
        <taxon>Trombidiformes</taxon>
        <taxon>Prostigmata</taxon>
        <taxon>Eupodina</taxon>
        <taxon>Eriophyoidea</taxon>
        <taxon>Phytoptidae</taxon>
        <taxon>Fragariocoptes</taxon>
    </lineage>
</organism>
<dbReference type="SUPFAM" id="SSF48366">
    <property type="entry name" value="Ras GEF"/>
    <property type="match status" value="1"/>
</dbReference>
<dbReference type="InterPro" id="IPR008937">
    <property type="entry name" value="Ras-like_GEF"/>
</dbReference>
<name>A0ABQ7SAD9_9ACAR</name>
<keyword evidence="6" id="KW-1185">Reference proteome</keyword>
<dbReference type="SMART" id="SM00147">
    <property type="entry name" value="RasGEF"/>
    <property type="match status" value="1"/>
</dbReference>
<dbReference type="PANTHER" id="PTHR23113">
    <property type="entry name" value="GUANINE NUCLEOTIDE EXCHANGE FACTOR"/>
    <property type="match status" value="1"/>
</dbReference>
<feature type="compositionally biased region" description="Low complexity" evidence="3">
    <location>
        <begin position="425"/>
        <end position="457"/>
    </location>
</feature>
<dbReference type="InterPro" id="IPR036964">
    <property type="entry name" value="RASGEF_cat_dom_sf"/>
</dbReference>
<feature type="domain" description="Ras-GEF" evidence="4">
    <location>
        <begin position="544"/>
        <end position="783"/>
    </location>
</feature>
<feature type="compositionally biased region" description="Polar residues" evidence="3">
    <location>
        <begin position="29"/>
        <end position="42"/>
    </location>
</feature>
<dbReference type="Proteomes" id="UP000825002">
    <property type="component" value="Unassembled WGS sequence"/>
</dbReference>
<evidence type="ECO:0000256" key="1">
    <source>
        <dbReference type="ARBA" id="ARBA00022658"/>
    </source>
</evidence>
<dbReference type="EMBL" id="JAIFTH010000157">
    <property type="protein sequence ID" value="KAG9510393.1"/>
    <property type="molecule type" value="Genomic_DNA"/>
</dbReference>
<dbReference type="Gene3D" id="1.20.870.10">
    <property type="entry name" value="Son of sevenless (SoS) protein Chain: S domain 1"/>
    <property type="match status" value="1"/>
</dbReference>
<gene>
    <name evidence="5" type="primary">Ralgds</name>
    <name evidence="5" type="ORF">GZH46_01065</name>
</gene>
<evidence type="ECO:0000256" key="2">
    <source>
        <dbReference type="PROSITE-ProRule" id="PRU00168"/>
    </source>
</evidence>
<evidence type="ECO:0000313" key="5">
    <source>
        <dbReference type="EMBL" id="KAG9510393.1"/>
    </source>
</evidence>
<keyword evidence="1 2" id="KW-0344">Guanine-nucleotide releasing factor</keyword>
<dbReference type="PANTHER" id="PTHR23113:SF312">
    <property type="entry name" value="RAL GUANINE NUCLEOTIDE DISSOCIATION STIMULATOR-LIKE, ISOFORM E"/>
    <property type="match status" value="1"/>
</dbReference>
<feature type="compositionally biased region" description="Polar residues" evidence="3">
    <location>
        <begin position="61"/>
        <end position="78"/>
    </location>
</feature>
<dbReference type="Pfam" id="PF00617">
    <property type="entry name" value="RasGEF"/>
    <property type="match status" value="1"/>
</dbReference>
<feature type="compositionally biased region" description="Basic and acidic residues" evidence="3">
    <location>
        <begin position="389"/>
        <end position="403"/>
    </location>
</feature>
<evidence type="ECO:0000256" key="3">
    <source>
        <dbReference type="SAM" id="MobiDB-lite"/>
    </source>
</evidence>
<evidence type="ECO:0000259" key="4">
    <source>
        <dbReference type="PROSITE" id="PS50009"/>
    </source>
</evidence>
<comment type="caution">
    <text evidence="5">The sequence shown here is derived from an EMBL/GenBank/DDBJ whole genome shotgun (WGS) entry which is preliminary data.</text>
</comment>
<dbReference type="Gene3D" id="1.10.840.10">
    <property type="entry name" value="Ras guanine-nucleotide exchange factors catalytic domain"/>
    <property type="match status" value="1"/>
</dbReference>